<evidence type="ECO:0008006" key="3">
    <source>
        <dbReference type="Google" id="ProtNLM"/>
    </source>
</evidence>
<name>A0ABT9I5T1_9GAMM</name>
<sequence length="188" mass="21092">MTLYRLKPVEHAYEVPELDLFQFADIMGDKDLSLVRRQPRTNESLLQKWTPSSCKLAAAYQQGLPVPDISFWGSYLLFTAQAYNAFKGVLANAGEFLALQVDDMQMHIFVPLQCATEDTSRTIRRYEDGVECGVKTLVFEPLSVAGKTVFKSAMYGTHGLFVTEAFKAIFEQHGFTGVVFDQDLAGIF</sequence>
<keyword evidence="2" id="KW-1185">Reference proteome</keyword>
<comment type="caution">
    <text evidence="1">The sequence shown here is derived from an EMBL/GenBank/DDBJ whole genome shotgun (WGS) entry which is preliminary data.</text>
</comment>
<dbReference type="Proteomes" id="UP001231109">
    <property type="component" value="Unassembled WGS sequence"/>
</dbReference>
<gene>
    <name evidence="1" type="ORF">ORJ04_20715</name>
</gene>
<dbReference type="RefSeq" id="WP_305977513.1">
    <property type="nucleotide sequence ID" value="NZ_JAPJDZ010000145.1"/>
</dbReference>
<protein>
    <recommendedName>
        <fullName evidence="3">RES domain-containing protein</fullName>
    </recommendedName>
</protein>
<accession>A0ABT9I5T1</accession>
<evidence type="ECO:0000313" key="1">
    <source>
        <dbReference type="EMBL" id="MDP5138375.1"/>
    </source>
</evidence>
<proteinExistence type="predicted"/>
<evidence type="ECO:0000313" key="2">
    <source>
        <dbReference type="Proteomes" id="UP001231109"/>
    </source>
</evidence>
<organism evidence="1 2">
    <name type="scientific">Rheinheimera baltica</name>
    <dbReference type="NCBI Taxonomy" id="67576"/>
    <lineage>
        <taxon>Bacteria</taxon>
        <taxon>Pseudomonadati</taxon>
        <taxon>Pseudomonadota</taxon>
        <taxon>Gammaproteobacteria</taxon>
        <taxon>Chromatiales</taxon>
        <taxon>Chromatiaceae</taxon>
        <taxon>Rheinheimera</taxon>
    </lineage>
</organism>
<reference evidence="1 2" key="1">
    <citation type="submission" date="2022-11" db="EMBL/GenBank/DDBJ databases">
        <title>Viruses from the air-sea interface of a natural surface slick.</title>
        <authorList>
            <person name="Rahlff J."/>
            <person name="Holmfeldt K."/>
        </authorList>
    </citation>
    <scope>NUCLEOTIDE SEQUENCE [LARGE SCALE GENOMIC DNA]</scope>
    <source>
        <strain evidence="1 2">SMS4</strain>
    </source>
</reference>
<dbReference type="EMBL" id="JAPJDZ010000145">
    <property type="protein sequence ID" value="MDP5138375.1"/>
    <property type="molecule type" value="Genomic_DNA"/>
</dbReference>